<sequence length="166" mass="18661">MIERLWEGNKTVDWCVLGTASLMTDEEVGMCLNTQENRMMVTGLVSLVEDGPRPRASKAHAITYKGQLCRVRPISDLIGLSSVDHVTTKHRIVKKERVRPRKSPASHHVCMMEKEWEKLSGLEGDASVVTKLWGLKSILCTWHKSAFGDVDGEFLDVVAKNDELEQ</sequence>
<accession>A0ABR2FZ91</accession>
<protein>
    <submittedName>
        <fullName evidence="1">Uncharacterized protein</fullName>
    </submittedName>
</protein>
<organism evidence="1 2">
    <name type="scientific">Hibiscus sabdariffa</name>
    <name type="common">roselle</name>
    <dbReference type="NCBI Taxonomy" id="183260"/>
    <lineage>
        <taxon>Eukaryota</taxon>
        <taxon>Viridiplantae</taxon>
        <taxon>Streptophyta</taxon>
        <taxon>Embryophyta</taxon>
        <taxon>Tracheophyta</taxon>
        <taxon>Spermatophyta</taxon>
        <taxon>Magnoliopsida</taxon>
        <taxon>eudicotyledons</taxon>
        <taxon>Gunneridae</taxon>
        <taxon>Pentapetalae</taxon>
        <taxon>rosids</taxon>
        <taxon>malvids</taxon>
        <taxon>Malvales</taxon>
        <taxon>Malvaceae</taxon>
        <taxon>Malvoideae</taxon>
        <taxon>Hibiscus</taxon>
    </lineage>
</organism>
<reference evidence="1 2" key="1">
    <citation type="journal article" date="2024" name="G3 (Bethesda)">
        <title>Genome assembly of Hibiscus sabdariffa L. provides insights into metabolisms of medicinal natural products.</title>
        <authorList>
            <person name="Kim T."/>
        </authorList>
    </citation>
    <scope>NUCLEOTIDE SEQUENCE [LARGE SCALE GENOMIC DNA]</scope>
    <source>
        <strain evidence="1">TK-2024</strain>
        <tissue evidence="1">Old leaves</tissue>
    </source>
</reference>
<name>A0ABR2FZ91_9ROSI</name>
<gene>
    <name evidence="1" type="ORF">V6N12_023995</name>
</gene>
<evidence type="ECO:0000313" key="2">
    <source>
        <dbReference type="Proteomes" id="UP001472677"/>
    </source>
</evidence>
<proteinExistence type="predicted"/>
<keyword evidence="2" id="KW-1185">Reference proteome</keyword>
<dbReference type="EMBL" id="JBBPBM010000004">
    <property type="protein sequence ID" value="KAK8589601.1"/>
    <property type="molecule type" value="Genomic_DNA"/>
</dbReference>
<dbReference type="Proteomes" id="UP001472677">
    <property type="component" value="Unassembled WGS sequence"/>
</dbReference>
<evidence type="ECO:0000313" key="1">
    <source>
        <dbReference type="EMBL" id="KAK8589601.1"/>
    </source>
</evidence>
<comment type="caution">
    <text evidence="1">The sequence shown here is derived from an EMBL/GenBank/DDBJ whole genome shotgun (WGS) entry which is preliminary data.</text>
</comment>